<keyword evidence="11" id="KW-0443">Lipid metabolism</keyword>
<evidence type="ECO:0000259" key="16">
    <source>
        <dbReference type="Pfam" id="PF00441"/>
    </source>
</evidence>
<evidence type="ECO:0000259" key="17">
    <source>
        <dbReference type="Pfam" id="PF02770"/>
    </source>
</evidence>
<dbReference type="FunFam" id="1.20.140.10:FF:000009">
    <property type="entry name" value="Acyl-CoA dehydrogenase"/>
    <property type="match status" value="1"/>
</dbReference>
<dbReference type="FunFam" id="2.40.110.10:FF:000010">
    <property type="entry name" value="Acyl-CoA dehydrogenase"/>
    <property type="match status" value="1"/>
</dbReference>
<dbReference type="Pfam" id="PF09317">
    <property type="entry name" value="ACDH_C"/>
    <property type="match status" value="1"/>
</dbReference>
<dbReference type="Pfam" id="PF02770">
    <property type="entry name" value="Acyl-CoA_dh_M"/>
    <property type="match status" value="1"/>
</dbReference>
<dbReference type="NCBIfam" id="NF007000">
    <property type="entry name" value="PRK09463.1"/>
    <property type="match status" value="1"/>
</dbReference>
<evidence type="ECO:0000256" key="2">
    <source>
        <dbReference type="ARBA" id="ARBA00005005"/>
    </source>
</evidence>
<protein>
    <recommendedName>
        <fullName evidence="6">Acyl-coenzyme A dehydrogenase</fullName>
        <ecNumber evidence="4">1.3.8.7</ecNumber>
        <ecNumber evidence="5">1.3.8.8</ecNumber>
    </recommendedName>
</protein>
<feature type="region of interest" description="Disordered" evidence="14">
    <location>
        <begin position="804"/>
        <end position="825"/>
    </location>
</feature>
<evidence type="ECO:0000256" key="4">
    <source>
        <dbReference type="ARBA" id="ARBA00012033"/>
    </source>
</evidence>
<dbReference type="CDD" id="cd00567">
    <property type="entry name" value="ACAD"/>
    <property type="match status" value="1"/>
</dbReference>
<comment type="pathway">
    <text evidence="2">Lipid metabolism; fatty acid beta-oxidation.</text>
</comment>
<feature type="domain" description="Acyl-CoA dehydrogenase C-terminal bacterial-type" evidence="19">
    <location>
        <begin position="516"/>
        <end position="798"/>
    </location>
</feature>
<evidence type="ECO:0000256" key="9">
    <source>
        <dbReference type="ARBA" id="ARBA00022832"/>
    </source>
</evidence>
<keyword evidence="15" id="KW-0812">Transmembrane</keyword>
<keyword evidence="7" id="KW-0285">Flavoprotein</keyword>
<dbReference type="Gene3D" id="1.10.540.10">
    <property type="entry name" value="Acyl-CoA dehydrogenase/oxidase, N-terminal domain"/>
    <property type="match status" value="1"/>
</dbReference>
<comment type="catalytic activity">
    <reaction evidence="12">
        <text>a medium-chain 2,3-saturated fatty acyl-CoA + oxidized [electron-transfer flavoprotein] + H(+) = a medium-chain (2E)-enoyl-CoA + reduced [electron-transfer flavoprotein]</text>
        <dbReference type="Rhea" id="RHEA:14477"/>
        <dbReference type="Rhea" id="RHEA-COMP:10685"/>
        <dbReference type="Rhea" id="RHEA-COMP:10686"/>
        <dbReference type="ChEBI" id="CHEBI:15378"/>
        <dbReference type="ChEBI" id="CHEBI:57692"/>
        <dbReference type="ChEBI" id="CHEBI:58307"/>
        <dbReference type="ChEBI" id="CHEBI:83723"/>
        <dbReference type="ChEBI" id="CHEBI:83726"/>
        <dbReference type="EC" id="1.3.8.7"/>
    </reaction>
</comment>
<keyword evidence="9" id="KW-0276">Fatty acid metabolism</keyword>
<dbReference type="InterPro" id="IPR046373">
    <property type="entry name" value="Acyl-CoA_Oxase/DH_mid-dom_sf"/>
</dbReference>
<dbReference type="FunFam" id="1.10.540.10:FF:000004">
    <property type="entry name" value="Acyl-CoA dehydrogenase"/>
    <property type="match status" value="1"/>
</dbReference>
<evidence type="ECO:0000256" key="7">
    <source>
        <dbReference type="ARBA" id="ARBA00022630"/>
    </source>
</evidence>
<dbReference type="PANTHER" id="PTHR48083">
    <property type="entry name" value="MEDIUM-CHAIN SPECIFIC ACYL-COA DEHYDROGENASE, MITOCHONDRIAL-RELATED"/>
    <property type="match status" value="1"/>
</dbReference>
<keyword evidence="15" id="KW-0472">Membrane</keyword>
<dbReference type="AlphaFoldDB" id="A0A557SKJ0"/>
<feature type="domain" description="Acyl-CoA dehydrogenase/oxidase C-terminal" evidence="16">
    <location>
        <begin position="362"/>
        <end position="509"/>
    </location>
</feature>
<comment type="caution">
    <text evidence="20">The sequence shown here is derived from an EMBL/GenBank/DDBJ whole genome shotgun (WGS) entry which is preliminary data.</text>
</comment>
<dbReference type="SUPFAM" id="SSF56645">
    <property type="entry name" value="Acyl-CoA dehydrogenase NM domain-like"/>
    <property type="match status" value="1"/>
</dbReference>
<dbReference type="EMBL" id="VMNH01000004">
    <property type="protein sequence ID" value="TVO77935.1"/>
    <property type="molecule type" value="Genomic_DNA"/>
</dbReference>
<dbReference type="InterPro" id="IPR013786">
    <property type="entry name" value="AcylCoA_DH/ox_N"/>
</dbReference>
<reference evidence="20 21" key="1">
    <citation type="submission" date="2019-07" db="EMBL/GenBank/DDBJ databases">
        <title>The pathways for chlorine oxyanion respiration interact through the shared metabolite chlorate.</title>
        <authorList>
            <person name="Barnum T.P."/>
            <person name="Cheng Y."/>
            <person name="Hill K.A."/>
            <person name="Lucas L.N."/>
            <person name="Carlson H.K."/>
            <person name="Coates J.D."/>
        </authorList>
    </citation>
    <scope>NUCLEOTIDE SEQUENCE [LARGE SCALE GENOMIC DNA]</scope>
    <source>
        <strain evidence="20 21">BK-1</strain>
    </source>
</reference>
<dbReference type="NCBIfam" id="NF009586">
    <property type="entry name" value="PRK13026.1"/>
    <property type="match status" value="1"/>
</dbReference>
<dbReference type="GO" id="GO:0004466">
    <property type="term" value="F:long-chain fatty acyl-CoA dehydrogenase activity"/>
    <property type="evidence" value="ECO:0007669"/>
    <property type="project" value="UniProtKB-EC"/>
</dbReference>
<gene>
    <name evidence="20" type="ORF">FHP88_03000</name>
</gene>
<evidence type="ECO:0000256" key="5">
    <source>
        <dbReference type="ARBA" id="ARBA00012040"/>
    </source>
</evidence>
<evidence type="ECO:0000256" key="6">
    <source>
        <dbReference type="ARBA" id="ARBA00020144"/>
    </source>
</evidence>
<evidence type="ECO:0000256" key="8">
    <source>
        <dbReference type="ARBA" id="ARBA00022827"/>
    </source>
</evidence>
<evidence type="ECO:0000256" key="14">
    <source>
        <dbReference type="SAM" id="MobiDB-lite"/>
    </source>
</evidence>
<dbReference type="InterPro" id="IPR009075">
    <property type="entry name" value="AcylCo_DH/oxidase_C"/>
</dbReference>
<evidence type="ECO:0000313" key="21">
    <source>
        <dbReference type="Proteomes" id="UP000316649"/>
    </source>
</evidence>
<comment type="catalytic activity">
    <reaction evidence="13">
        <text>a long-chain 2,3-saturated fatty acyl-CoA + oxidized [electron-transfer flavoprotein] + H(+) = a long-chain (2E)-enoyl-CoA + reduced [electron-transfer flavoprotein]</text>
        <dbReference type="Rhea" id="RHEA:17721"/>
        <dbReference type="Rhea" id="RHEA-COMP:10685"/>
        <dbReference type="Rhea" id="RHEA-COMP:10686"/>
        <dbReference type="ChEBI" id="CHEBI:15378"/>
        <dbReference type="ChEBI" id="CHEBI:57692"/>
        <dbReference type="ChEBI" id="CHEBI:58307"/>
        <dbReference type="ChEBI" id="CHEBI:83721"/>
        <dbReference type="ChEBI" id="CHEBI:83727"/>
        <dbReference type="EC" id="1.3.8.8"/>
    </reaction>
</comment>
<dbReference type="Gene3D" id="2.40.110.10">
    <property type="entry name" value="Butyryl-CoA Dehydrogenase, subunit A, domain 2"/>
    <property type="match status" value="1"/>
</dbReference>
<evidence type="ECO:0000256" key="11">
    <source>
        <dbReference type="ARBA" id="ARBA00023098"/>
    </source>
</evidence>
<dbReference type="Gene3D" id="1.20.140.10">
    <property type="entry name" value="Butyryl-CoA Dehydrogenase, subunit A, domain 3"/>
    <property type="match status" value="1"/>
</dbReference>
<dbReference type="Pfam" id="PF02771">
    <property type="entry name" value="Acyl-CoA_dh_N"/>
    <property type="match status" value="1"/>
</dbReference>
<evidence type="ECO:0000256" key="15">
    <source>
        <dbReference type="SAM" id="Phobius"/>
    </source>
</evidence>
<dbReference type="InterPro" id="IPR050741">
    <property type="entry name" value="Acyl-CoA_dehydrogenase"/>
</dbReference>
<dbReference type="GO" id="GO:0005737">
    <property type="term" value="C:cytoplasm"/>
    <property type="evidence" value="ECO:0007669"/>
    <property type="project" value="TreeGrafter"/>
</dbReference>
<accession>A0A557SKJ0</accession>
<keyword evidence="21" id="KW-1185">Reference proteome</keyword>
<feature type="transmembrane region" description="Helical" evidence="15">
    <location>
        <begin position="34"/>
        <end position="62"/>
    </location>
</feature>
<dbReference type="GO" id="GO:0050660">
    <property type="term" value="F:flavin adenine dinucleotide binding"/>
    <property type="evidence" value="ECO:0007669"/>
    <property type="project" value="InterPro"/>
</dbReference>
<evidence type="ECO:0000259" key="19">
    <source>
        <dbReference type="Pfam" id="PF09317"/>
    </source>
</evidence>
<dbReference type="SUPFAM" id="SSF47203">
    <property type="entry name" value="Acyl-CoA dehydrogenase C-terminal domain-like"/>
    <property type="match status" value="1"/>
</dbReference>
<keyword evidence="15" id="KW-1133">Transmembrane helix</keyword>
<dbReference type="InterPro" id="IPR009100">
    <property type="entry name" value="AcylCoA_DH/oxidase_NM_dom_sf"/>
</dbReference>
<evidence type="ECO:0000256" key="13">
    <source>
        <dbReference type="ARBA" id="ARBA00049247"/>
    </source>
</evidence>
<evidence type="ECO:0000256" key="1">
    <source>
        <dbReference type="ARBA" id="ARBA00001974"/>
    </source>
</evidence>
<dbReference type="EC" id="1.3.8.8" evidence="5"/>
<dbReference type="Proteomes" id="UP000316649">
    <property type="component" value="Unassembled WGS sequence"/>
</dbReference>
<organism evidence="20 21">
    <name type="scientific">Sedimenticola selenatireducens</name>
    <dbReference type="NCBI Taxonomy" id="191960"/>
    <lineage>
        <taxon>Bacteria</taxon>
        <taxon>Pseudomonadati</taxon>
        <taxon>Pseudomonadota</taxon>
        <taxon>Gammaproteobacteria</taxon>
        <taxon>Chromatiales</taxon>
        <taxon>Sedimenticolaceae</taxon>
        <taxon>Sedimenticola</taxon>
    </lineage>
</organism>
<dbReference type="OrthoDB" id="9802447at2"/>
<comment type="similarity">
    <text evidence="3">Belongs to the acyl-CoA dehydrogenase family.</text>
</comment>
<feature type="domain" description="Acyl-CoA oxidase/dehydrogenase middle" evidence="17">
    <location>
        <begin position="239"/>
        <end position="330"/>
    </location>
</feature>
<dbReference type="InterPro" id="IPR036250">
    <property type="entry name" value="AcylCo_DH-like_C"/>
</dbReference>
<dbReference type="GO" id="GO:0070991">
    <property type="term" value="F:medium-chain fatty acyl-CoA dehydrogenase activity"/>
    <property type="evidence" value="ECO:0007669"/>
    <property type="project" value="UniProtKB-EC"/>
</dbReference>
<keyword evidence="8" id="KW-0274">FAD</keyword>
<evidence type="ECO:0000256" key="3">
    <source>
        <dbReference type="ARBA" id="ARBA00009347"/>
    </source>
</evidence>
<feature type="domain" description="Acyl-CoA dehydrogenase/oxidase N-terminal" evidence="18">
    <location>
        <begin position="125"/>
        <end position="235"/>
    </location>
</feature>
<sequence length="843" mass="92665">MLFWFLLFPVVAIALAYRRETLKRSTFILGGVLLAYSFWGCASGLWLLALWVLFLGMCLLNLPGVRRNHISRRLLAVYRTMLPPMSKTEREALEAGTVWWEGELFSGSPDWETLHQMPAPRLSREEQAFLDGPTEVLCKMLDDWQITHELADLPPEVWAYIKQEKFFAMIIPKRYGGLEFSALAQSKVLTKLASRSLVAASTVGVPNSLGPGELLLHYGTEAQKDYYLPRLAAGDEIPCFALTSPRVGSDATAITDTGVVCRGEYEGQEVIGIRLNWDKRYITLAPIATVLGLAFKLYDPEHLMGEQDEYGITAALIPTHLPGITIGRRHFPLNIPFQNGPTQGKDVFVPLDAIIGGSEMAGQGWKMLVEQLSVGRGITLPSNAVGTGKAAVYASGAYARIRRQFGLPVGKFHGVGEVLARMAGRTYIMSAAADVTIGAIDAGEKPSVPSAILKYHNTEMARDIANDAMDVQGGKGIMLGPKNYLGRNYQGIPIAITVEGANILTRGLIIFGQGAIRCHPYVLREMEAAGAEGETGLTLFDEALFGHIGYAVSNASRSLIMALTQARYAVAPTRDETRRYYQHISRYSASFALAADVAMLTLGGALKRKELLSARLGDVLSSIYLASMVLKHHTNQGSPEADLPLVEWACRSLLYDAQEQLHGLLRNFPNRWVGALLRLFIFPRGRTYSSPSDELGLQIVELIMKPSDTRDRLCQGIYKTVEPNNPLGLLQEAMELSESVKPLERKVYDARKAGLFESEDAPSQINEAEQKGILNSDEAQQLRRFDEKVMALIAVDDFASDELSASASQVPLATKKAPAKKRVAKKKVTKKKVAKKVVAKKEP</sequence>
<dbReference type="InterPro" id="IPR015396">
    <property type="entry name" value="FadE_C"/>
</dbReference>
<dbReference type="EC" id="1.3.8.7" evidence="4"/>
<comment type="cofactor">
    <cofactor evidence="1">
        <name>FAD</name>
        <dbReference type="ChEBI" id="CHEBI:57692"/>
    </cofactor>
</comment>
<dbReference type="GO" id="GO:0033539">
    <property type="term" value="P:fatty acid beta-oxidation using acyl-CoA dehydrogenase"/>
    <property type="evidence" value="ECO:0007669"/>
    <property type="project" value="InterPro"/>
</dbReference>
<proteinExistence type="inferred from homology"/>
<keyword evidence="10" id="KW-0560">Oxidoreductase</keyword>
<dbReference type="Pfam" id="PF00441">
    <property type="entry name" value="Acyl-CoA_dh_1"/>
    <property type="match status" value="1"/>
</dbReference>
<dbReference type="PANTHER" id="PTHR48083:SF18">
    <property type="entry name" value="ACYL-COENZYME A DEHYDROGENASE"/>
    <property type="match status" value="1"/>
</dbReference>
<evidence type="ECO:0000313" key="20">
    <source>
        <dbReference type="EMBL" id="TVO77935.1"/>
    </source>
</evidence>
<evidence type="ECO:0000259" key="18">
    <source>
        <dbReference type="Pfam" id="PF02771"/>
    </source>
</evidence>
<name>A0A557SKJ0_9GAMM</name>
<dbReference type="InterPro" id="IPR037069">
    <property type="entry name" value="AcylCoA_DH/ox_N_sf"/>
</dbReference>
<evidence type="ECO:0000256" key="10">
    <source>
        <dbReference type="ARBA" id="ARBA00023002"/>
    </source>
</evidence>
<dbReference type="UniPathway" id="UPA00659"/>
<dbReference type="InterPro" id="IPR006091">
    <property type="entry name" value="Acyl-CoA_Oxase/DH_mid-dom"/>
</dbReference>
<evidence type="ECO:0000256" key="12">
    <source>
        <dbReference type="ARBA" id="ARBA00047882"/>
    </source>
</evidence>